<name>A0ABR8HMB8_NOSPU</name>
<feature type="compositionally biased region" description="Basic and acidic residues" evidence="1">
    <location>
        <begin position="31"/>
        <end position="45"/>
    </location>
</feature>
<feature type="domain" description="CHAT" evidence="2">
    <location>
        <begin position="93"/>
        <end position="259"/>
    </location>
</feature>
<evidence type="ECO:0000256" key="1">
    <source>
        <dbReference type="SAM" id="MobiDB-lite"/>
    </source>
</evidence>
<feature type="region of interest" description="Disordered" evidence="1">
    <location>
        <begin position="1"/>
        <end position="69"/>
    </location>
</feature>
<sequence length="285" mass="31489">MKVETRKKEKADGVWSADARWGDKNNPVPRYEIKLRYGTDSKSDDSSNQPKASTQNNSSNPQQSIFSGNIQVGGNFTVGNITQSYHSSRANQTESPHSKRTILILASSPTNASRLRLDKEVREIDEGLRRAKQREQFSLQQRWAVRTNDLRRALLDFNPQIVHFCGHGSGDRGLVLENDAGKAQLVSTNALASLFKLFAKEGVECVVLNACYAEVQAEAISQHINYVVGMSDEISDDAALKFAVGFYDALGAGRSYEDAYEFGCNAIALEGIPEELTPVLKKKTN</sequence>
<dbReference type="Pfam" id="PF12770">
    <property type="entry name" value="CHAT"/>
    <property type="match status" value="1"/>
</dbReference>
<organism evidence="3 4">
    <name type="scientific">Nostoc punctiforme FACHB-252</name>
    <dbReference type="NCBI Taxonomy" id="1357509"/>
    <lineage>
        <taxon>Bacteria</taxon>
        <taxon>Bacillati</taxon>
        <taxon>Cyanobacteriota</taxon>
        <taxon>Cyanophyceae</taxon>
        <taxon>Nostocales</taxon>
        <taxon>Nostocaceae</taxon>
        <taxon>Nostoc</taxon>
    </lineage>
</organism>
<feature type="compositionally biased region" description="Low complexity" evidence="1">
    <location>
        <begin position="55"/>
        <end position="64"/>
    </location>
</feature>
<feature type="compositionally biased region" description="Basic and acidic residues" evidence="1">
    <location>
        <begin position="1"/>
        <end position="12"/>
    </location>
</feature>
<evidence type="ECO:0000313" key="4">
    <source>
        <dbReference type="Proteomes" id="UP000606396"/>
    </source>
</evidence>
<dbReference type="InterPro" id="IPR024983">
    <property type="entry name" value="CHAT_dom"/>
</dbReference>
<dbReference type="EMBL" id="JACJTC010000059">
    <property type="protein sequence ID" value="MBD2616516.1"/>
    <property type="molecule type" value="Genomic_DNA"/>
</dbReference>
<dbReference type="Proteomes" id="UP000606396">
    <property type="component" value="Unassembled WGS sequence"/>
</dbReference>
<keyword evidence="4" id="KW-1185">Reference proteome</keyword>
<reference evidence="3 4" key="1">
    <citation type="journal article" date="2020" name="ISME J.">
        <title>Comparative genomics reveals insights into cyanobacterial evolution and habitat adaptation.</title>
        <authorList>
            <person name="Chen M.Y."/>
            <person name="Teng W.K."/>
            <person name="Zhao L."/>
            <person name="Hu C.X."/>
            <person name="Zhou Y.K."/>
            <person name="Han B.P."/>
            <person name="Song L.R."/>
            <person name="Shu W.S."/>
        </authorList>
    </citation>
    <scope>NUCLEOTIDE SEQUENCE [LARGE SCALE GENOMIC DNA]</scope>
    <source>
        <strain evidence="3 4">FACHB-252</strain>
    </source>
</reference>
<accession>A0ABR8HMB8</accession>
<protein>
    <submittedName>
        <fullName evidence="3">CHAT domain-containing protein</fullName>
    </submittedName>
</protein>
<proteinExistence type="predicted"/>
<comment type="caution">
    <text evidence="3">The sequence shown here is derived from an EMBL/GenBank/DDBJ whole genome shotgun (WGS) entry which is preliminary data.</text>
</comment>
<gene>
    <name evidence="3" type="ORF">H6G94_35775</name>
</gene>
<evidence type="ECO:0000313" key="3">
    <source>
        <dbReference type="EMBL" id="MBD2616516.1"/>
    </source>
</evidence>
<evidence type="ECO:0000259" key="2">
    <source>
        <dbReference type="Pfam" id="PF12770"/>
    </source>
</evidence>